<evidence type="ECO:0000313" key="2">
    <source>
        <dbReference type="EMBL" id="OIQ67570.1"/>
    </source>
</evidence>
<name>A0A1J5P8N7_9ZZZZ</name>
<feature type="transmembrane region" description="Helical" evidence="1">
    <location>
        <begin position="40"/>
        <end position="57"/>
    </location>
</feature>
<organism evidence="2">
    <name type="scientific">mine drainage metagenome</name>
    <dbReference type="NCBI Taxonomy" id="410659"/>
    <lineage>
        <taxon>unclassified sequences</taxon>
        <taxon>metagenomes</taxon>
        <taxon>ecological metagenomes</taxon>
    </lineage>
</organism>
<dbReference type="EMBL" id="MLJW01005841">
    <property type="protein sequence ID" value="OIQ67570.1"/>
    <property type="molecule type" value="Genomic_DNA"/>
</dbReference>
<protein>
    <submittedName>
        <fullName evidence="2">Uncharacterized protein</fullName>
    </submittedName>
</protein>
<keyword evidence="1" id="KW-1133">Transmembrane helix</keyword>
<reference evidence="2" key="1">
    <citation type="submission" date="2016-10" db="EMBL/GenBank/DDBJ databases">
        <title>Sequence of Gallionella enrichment culture.</title>
        <authorList>
            <person name="Poehlein A."/>
            <person name="Muehling M."/>
            <person name="Daniel R."/>
        </authorList>
    </citation>
    <scope>NUCLEOTIDE SEQUENCE</scope>
</reference>
<dbReference type="AlphaFoldDB" id="A0A1J5P8N7"/>
<proteinExistence type="predicted"/>
<accession>A0A1J5P8N7</accession>
<comment type="caution">
    <text evidence="2">The sequence shown here is derived from an EMBL/GenBank/DDBJ whole genome shotgun (WGS) entry which is preliminary data.</text>
</comment>
<gene>
    <name evidence="2" type="ORF">GALL_508490</name>
</gene>
<keyword evidence="1" id="KW-0472">Membrane</keyword>
<sequence>MNRPSRHSRTSSVPLGIRLWAAGFALLAKARSDHNRIFSVLRVAGPSLVLFGLVSLLPDRGRLATLKGAPYDFALGLLFGRLVALGPAKLCHQ</sequence>
<evidence type="ECO:0000256" key="1">
    <source>
        <dbReference type="SAM" id="Phobius"/>
    </source>
</evidence>
<keyword evidence="1" id="KW-0812">Transmembrane</keyword>